<dbReference type="Pfam" id="PF05380">
    <property type="entry name" value="Peptidase_A17"/>
    <property type="match status" value="1"/>
</dbReference>
<gene>
    <name evidence="1" type="ORF">PACLA_8A079914</name>
</gene>
<proteinExistence type="predicted"/>
<organism evidence="1 2">
    <name type="scientific">Paramuricea clavata</name>
    <name type="common">Red gorgonian</name>
    <name type="synonym">Violescent sea-whip</name>
    <dbReference type="NCBI Taxonomy" id="317549"/>
    <lineage>
        <taxon>Eukaryota</taxon>
        <taxon>Metazoa</taxon>
        <taxon>Cnidaria</taxon>
        <taxon>Anthozoa</taxon>
        <taxon>Octocorallia</taxon>
        <taxon>Malacalcyonacea</taxon>
        <taxon>Plexauridae</taxon>
        <taxon>Paramuricea</taxon>
    </lineage>
</organism>
<comment type="caution">
    <text evidence="1">The sequence shown here is derived from an EMBL/GenBank/DDBJ whole genome shotgun (WGS) entry which is preliminary data.</text>
</comment>
<dbReference type="OrthoDB" id="5985631at2759"/>
<reference evidence="1" key="1">
    <citation type="submission" date="2020-04" db="EMBL/GenBank/DDBJ databases">
        <authorList>
            <person name="Alioto T."/>
            <person name="Alioto T."/>
            <person name="Gomez Garrido J."/>
        </authorList>
    </citation>
    <scope>NUCLEOTIDE SEQUENCE</scope>
    <source>
        <strain evidence="1">A484AB</strain>
    </source>
</reference>
<dbReference type="AlphaFoldDB" id="A0A6S7FUX9"/>
<dbReference type="PANTHER" id="PTHR22955">
    <property type="entry name" value="RETROTRANSPOSON"/>
    <property type="match status" value="1"/>
</dbReference>
<dbReference type="EMBL" id="CACRXK020000606">
    <property type="protein sequence ID" value="CAB3983388.1"/>
    <property type="molecule type" value="Genomic_DNA"/>
</dbReference>
<evidence type="ECO:0000313" key="2">
    <source>
        <dbReference type="Proteomes" id="UP001152795"/>
    </source>
</evidence>
<name>A0A6S7FUX9_PARCT</name>
<evidence type="ECO:0000313" key="1">
    <source>
        <dbReference type="EMBL" id="CAB3983388.1"/>
    </source>
</evidence>
<keyword evidence="2" id="KW-1185">Reference proteome</keyword>
<dbReference type="Proteomes" id="UP001152795">
    <property type="component" value="Unassembled WGS sequence"/>
</dbReference>
<sequence length="671" mass="74263">MLPVIQAEVLGQEGKRRKAKILLNSGAQVSLIRNSVAKDLRLKGKDADVTITKVGGEEEEIHTKLYKVSLLSLQNNSVHHITAIGIPSISDNVASVDAGKVSEKLGLEGRKIVRGNGPIDILIGINHAKMHTGETKEAENLVARRSPLGWVVFGATNNSNQDGSSSTGMTLLTNETAEKVLGLVWDHLKDVFTFKVNVELLNSEQAAAVQKIQGKRITKRMILSQIARIFDPLGFAAAFIVKAKIGMQHLWQKGVDWDEQLSVDEHNKWMELFAQMKELNGVTIERCLTPPNAFGNRVLCVFSDASIEAFGTCAYSRWPLGDGTFGVTFIAAKSRVAPLKQLTIPRLELQAAVLATRLGKTIAEESRFQFEKVVYFLDSMIVLASIRSQARSFKTFVSTRIGEIQSNSDPLQWKHIPGEVNVADDVSRGISVQDLTRRWKSGPDFLSHPEEQWPETISAAVEEKEVNTERRKTPVVCTVSTTKEAICCTNISSWRKLVGVTARIQKLGAKVQSKREGSNATGETENHGTLTPNDLYKAEVYWIKQAQKVIGGILKAMSSLTFEFTISVNLSTLADDEDDNNLMLNNRRKKNEYYWSNVKPQIVKDLPDGIDGLPIYVLKKTGNKQTNNQALQDGRRAVQQNGWVIGVLDLPTAKDHTNASMIFVCDKHQAV</sequence>
<accession>A0A6S7FUX9</accession>
<dbReference type="InterPro" id="IPR008042">
    <property type="entry name" value="Retrotrans_Pao"/>
</dbReference>
<protein>
    <submittedName>
        <fullName evidence="1">Uncharacterized protein</fullName>
    </submittedName>
</protein>
<dbReference type="PANTHER" id="PTHR22955:SF69">
    <property type="entry name" value="REVERSE TRANSCRIPTASE_RETROTRANSPOSON-DERIVED PROTEIN RNASE H-LIKE DOMAIN-CONTAINING PROTEIN"/>
    <property type="match status" value="1"/>
</dbReference>